<dbReference type="EMBL" id="JMPJ01000051">
    <property type="protein sequence ID" value="KFC81155.1"/>
    <property type="molecule type" value="Genomic_DNA"/>
</dbReference>
<evidence type="ECO:0000256" key="8">
    <source>
        <dbReference type="ARBA" id="ARBA00023306"/>
    </source>
</evidence>
<dbReference type="NCBIfam" id="NF008079">
    <property type="entry name" value="PRK10818.1"/>
    <property type="match status" value="1"/>
</dbReference>
<dbReference type="OrthoDB" id="9773088at2"/>
<dbReference type="InterPro" id="IPR027417">
    <property type="entry name" value="P-loop_NTPase"/>
</dbReference>
<sequence>MARIIVVTSGKGGVGKTTSSAAIATGLAQKGKKTVVIDFDIGLRNLDLIMGCERRVVYDFVNVIQGDATLNQALIKDKRTDNLFILPASQTRDKDALTREGVEKILNDLNDMEFDFVVCDSPAGIETGALMALYFADEAVITTNPEVSSVRDSDRILGILSSKSRRAEQGLDPIKEHLLLTRYNPGRVSRGDMLSMEDVLEILRIPLVGVIPEDQSVLRASNQGEPVILDQESDAGKAYDDTVSRLLGEERAFRFIEEEKKSFLKRLFGG</sequence>
<comment type="subunit">
    <text evidence="2">Interacts with MinC and FtsZ.</text>
</comment>
<evidence type="ECO:0000256" key="11">
    <source>
        <dbReference type="PIRSR" id="PIRSR003092-1"/>
    </source>
</evidence>
<dbReference type="CDD" id="cd02036">
    <property type="entry name" value="MinD"/>
    <property type="match status" value="1"/>
</dbReference>
<feature type="domain" description="CobQ/CobB/MinD/ParA nucleotide binding" evidence="12">
    <location>
        <begin position="5"/>
        <end position="227"/>
    </location>
</feature>
<dbReference type="AlphaFoldDB" id="A0A085GBR0"/>
<evidence type="ECO:0000313" key="14">
    <source>
        <dbReference type="Proteomes" id="UP000028640"/>
    </source>
</evidence>
<keyword evidence="13" id="KW-0378">Hydrolase</keyword>
<dbReference type="FunFam" id="3.40.50.300:FF:000068">
    <property type="entry name" value="Site-determining protein"/>
    <property type="match status" value="1"/>
</dbReference>
<evidence type="ECO:0000256" key="6">
    <source>
        <dbReference type="ARBA" id="ARBA00022840"/>
    </source>
</evidence>
<comment type="caution">
    <text evidence="13">The sequence shown here is derived from an EMBL/GenBank/DDBJ whole genome shotgun (WGS) entry which is preliminary data.</text>
</comment>
<dbReference type="SUPFAM" id="SSF52540">
    <property type="entry name" value="P-loop containing nucleoside triphosphate hydrolases"/>
    <property type="match status" value="1"/>
</dbReference>
<dbReference type="Proteomes" id="UP000028640">
    <property type="component" value="Unassembled WGS sequence"/>
</dbReference>
<evidence type="ECO:0000256" key="7">
    <source>
        <dbReference type="ARBA" id="ARBA00023210"/>
    </source>
</evidence>
<protein>
    <recommendedName>
        <fullName evidence="3">Septum site-determining protein MinD</fullName>
    </recommendedName>
    <alternativeName>
        <fullName evidence="10">Cell division inhibitor MinD</fullName>
    </alternativeName>
</protein>
<dbReference type="InterPro" id="IPR002586">
    <property type="entry name" value="CobQ/CobB/MinD/ParA_Nub-bd_dom"/>
</dbReference>
<feature type="binding site" evidence="11">
    <location>
        <begin position="11"/>
        <end position="18"/>
    </location>
    <ligand>
        <name>ATP</name>
        <dbReference type="ChEBI" id="CHEBI:30616"/>
    </ligand>
</feature>
<accession>A0A085GBR0</accession>
<evidence type="ECO:0000313" key="13">
    <source>
        <dbReference type="EMBL" id="KFC81155.1"/>
    </source>
</evidence>
<dbReference type="GO" id="GO:0051782">
    <property type="term" value="P:negative regulation of cell division"/>
    <property type="evidence" value="ECO:0007669"/>
    <property type="project" value="TreeGrafter"/>
</dbReference>
<dbReference type="STRING" id="910964.GEAM_1790"/>
<keyword evidence="6 11" id="KW-0067">ATP-binding</keyword>
<dbReference type="InterPro" id="IPR010223">
    <property type="entry name" value="MinD"/>
</dbReference>
<proteinExistence type="inferred from homology"/>
<keyword evidence="7" id="KW-0717">Septation</keyword>
<dbReference type="Pfam" id="PF01656">
    <property type="entry name" value="CbiA"/>
    <property type="match status" value="1"/>
</dbReference>
<dbReference type="GeneID" id="78380138"/>
<name>A0A085GBR0_EWIA3</name>
<keyword evidence="5 11" id="KW-0547">Nucleotide-binding</keyword>
<dbReference type="eggNOG" id="COG2894">
    <property type="taxonomic scope" value="Bacteria"/>
</dbReference>
<evidence type="ECO:0000256" key="10">
    <source>
        <dbReference type="ARBA" id="ARBA00032845"/>
    </source>
</evidence>
<comment type="function">
    <text evidence="9">ATPase required for the correct placement of the division site. Cell division inhibitors MinC and MinD act in concert to form an inhibitor capable of blocking formation of the polar Z ring septums. Rapidly oscillates between the poles of the cell to destabilize FtsZ filaments that have formed before they mature into polar Z rings.</text>
</comment>
<dbReference type="NCBIfam" id="TIGR01968">
    <property type="entry name" value="minD_bact"/>
    <property type="match status" value="1"/>
</dbReference>
<dbReference type="GO" id="GO:0005829">
    <property type="term" value="C:cytosol"/>
    <property type="evidence" value="ECO:0007669"/>
    <property type="project" value="TreeGrafter"/>
</dbReference>
<dbReference type="RefSeq" id="WP_034790694.1">
    <property type="nucleotide sequence ID" value="NZ_JMPJ01000051.1"/>
</dbReference>
<dbReference type="Gene3D" id="3.40.50.300">
    <property type="entry name" value="P-loop containing nucleotide triphosphate hydrolases"/>
    <property type="match status" value="1"/>
</dbReference>
<evidence type="ECO:0000256" key="2">
    <source>
        <dbReference type="ARBA" id="ARBA00011626"/>
    </source>
</evidence>
<dbReference type="PIRSF" id="PIRSF003092">
    <property type="entry name" value="MinD"/>
    <property type="match status" value="1"/>
</dbReference>
<dbReference type="InterPro" id="IPR025501">
    <property type="entry name" value="MinD_FleN"/>
</dbReference>
<gene>
    <name evidence="13" type="primary">minD</name>
    <name evidence="13" type="ORF">GEAM_1790</name>
</gene>
<dbReference type="GO" id="GO:0005524">
    <property type="term" value="F:ATP binding"/>
    <property type="evidence" value="ECO:0007669"/>
    <property type="project" value="UniProtKB-KW"/>
</dbReference>
<reference evidence="13 14" key="1">
    <citation type="submission" date="2014-05" db="EMBL/GenBank/DDBJ databases">
        <title>ATOL: Assembling a taxonomically balanced genome-scale reconstruction of the evolutionary history of the Enterobacteriaceae.</title>
        <authorList>
            <person name="Plunkett G.III."/>
            <person name="Neeno-Eckwall E.C."/>
            <person name="Glasner J.D."/>
            <person name="Perna N.T."/>
        </authorList>
    </citation>
    <scope>NUCLEOTIDE SEQUENCE [LARGE SCALE GENOMIC DNA]</scope>
    <source>
        <strain evidence="13 14">ATCC 33852</strain>
    </source>
</reference>
<evidence type="ECO:0000256" key="1">
    <source>
        <dbReference type="ARBA" id="ARBA00010257"/>
    </source>
</evidence>
<dbReference type="GO" id="GO:0009898">
    <property type="term" value="C:cytoplasmic side of plasma membrane"/>
    <property type="evidence" value="ECO:0007669"/>
    <property type="project" value="TreeGrafter"/>
</dbReference>
<dbReference type="GO" id="GO:0000917">
    <property type="term" value="P:division septum assembly"/>
    <property type="evidence" value="ECO:0007669"/>
    <property type="project" value="UniProtKB-KW"/>
</dbReference>
<dbReference type="PANTHER" id="PTHR43384">
    <property type="entry name" value="SEPTUM SITE-DETERMINING PROTEIN MIND HOMOLOG, CHLOROPLASTIC-RELATED"/>
    <property type="match status" value="1"/>
</dbReference>
<evidence type="ECO:0000256" key="4">
    <source>
        <dbReference type="ARBA" id="ARBA00022618"/>
    </source>
</evidence>
<dbReference type="InterPro" id="IPR050625">
    <property type="entry name" value="ParA/MinD_ATPase"/>
</dbReference>
<keyword evidence="8" id="KW-0131">Cell cycle</keyword>
<keyword evidence="14" id="KW-1185">Reference proteome</keyword>
<keyword evidence="4" id="KW-0132">Cell division</keyword>
<dbReference type="GO" id="GO:0016887">
    <property type="term" value="F:ATP hydrolysis activity"/>
    <property type="evidence" value="ECO:0007669"/>
    <property type="project" value="InterPro"/>
</dbReference>
<evidence type="ECO:0000256" key="5">
    <source>
        <dbReference type="ARBA" id="ARBA00022741"/>
    </source>
</evidence>
<organism evidence="13 14">
    <name type="scientific">Ewingella americana (strain ATCC 33852 / DSM 4580 / CCUG 14506 / JCM 5911 / LMG 7869 / NCTC 12157 / CDC 1468-78)</name>
    <dbReference type="NCBI Taxonomy" id="910964"/>
    <lineage>
        <taxon>Bacteria</taxon>
        <taxon>Pseudomonadati</taxon>
        <taxon>Pseudomonadota</taxon>
        <taxon>Gammaproteobacteria</taxon>
        <taxon>Enterobacterales</taxon>
        <taxon>Yersiniaceae</taxon>
        <taxon>Ewingella</taxon>
    </lineage>
</organism>
<dbReference type="PANTHER" id="PTHR43384:SF6">
    <property type="entry name" value="SEPTUM SITE-DETERMINING PROTEIN MIND HOMOLOG, CHLOROPLASTIC"/>
    <property type="match status" value="1"/>
</dbReference>
<evidence type="ECO:0000259" key="12">
    <source>
        <dbReference type="Pfam" id="PF01656"/>
    </source>
</evidence>
<evidence type="ECO:0000256" key="3">
    <source>
        <dbReference type="ARBA" id="ARBA00016887"/>
    </source>
</evidence>
<comment type="similarity">
    <text evidence="1">Belongs to the ParA family. MinD subfamily.</text>
</comment>
<evidence type="ECO:0000256" key="9">
    <source>
        <dbReference type="ARBA" id="ARBA00025436"/>
    </source>
</evidence>